<accession>A0A158EHV6</accession>
<name>A0A158EHV6_9BURK</name>
<gene>
    <name evidence="8" type="ORF">AWB78_07519</name>
</gene>
<dbReference type="GO" id="GO:0050660">
    <property type="term" value="F:flavin adenine dinucleotide binding"/>
    <property type="evidence" value="ECO:0007669"/>
    <property type="project" value="TreeGrafter"/>
</dbReference>
<evidence type="ECO:0000256" key="3">
    <source>
        <dbReference type="ARBA" id="ARBA00023052"/>
    </source>
</evidence>
<evidence type="ECO:0000256" key="4">
    <source>
        <dbReference type="RuleBase" id="RU362132"/>
    </source>
</evidence>
<dbReference type="PANTHER" id="PTHR18968">
    <property type="entry name" value="THIAMINE PYROPHOSPHATE ENZYMES"/>
    <property type="match status" value="1"/>
</dbReference>
<dbReference type="Gene3D" id="3.40.50.1220">
    <property type="entry name" value="TPP-binding domain"/>
    <property type="match status" value="1"/>
</dbReference>
<dbReference type="InterPro" id="IPR012000">
    <property type="entry name" value="Thiamin_PyroP_enz_cen_dom"/>
</dbReference>
<dbReference type="GO" id="GO:0003984">
    <property type="term" value="F:acetolactate synthase activity"/>
    <property type="evidence" value="ECO:0007669"/>
    <property type="project" value="TreeGrafter"/>
</dbReference>
<organism evidence="8 9">
    <name type="scientific">Caballeronia calidae</name>
    <dbReference type="NCBI Taxonomy" id="1777139"/>
    <lineage>
        <taxon>Bacteria</taxon>
        <taxon>Pseudomonadati</taxon>
        <taxon>Pseudomonadota</taxon>
        <taxon>Betaproteobacteria</taxon>
        <taxon>Burkholderiales</taxon>
        <taxon>Burkholderiaceae</taxon>
        <taxon>Caballeronia</taxon>
    </lineage>
</organism>
<dbReference type="SUPFAM" id="SSF52518">
    <property type="entry name" value="Thiamin diphosphate-binding fold (THDP-binding)"/>
    <property type="match status" value="2"/>
</dbReference>
<proteinExistence type="inferred from homology"/>
<feature type="domain" description="Thiamine pyrophosphate enzyme central" evidence="5">
    <location>
        <begin position="196"/>
        <end position="300"/>
    </location>
</feature>
<keyword evidence="3 4" id="KW-0786">Thiamine pyrophosphate</keyword>
<evidence type="ECO:0000256" key="2">
    <source>
        <dbReference type="ARBA" id="ARBA00007812"/>
    </source>
</evidence>
<comment type="cofactor">
    <cofactor evidence="1">
        <name>thiamine diphosphate</name>
        <dbReference type="ChEBI" id="CHEBI:58937"/>
    </cofactor>
</comment>
<dbReference type="Pfam" id="PF00205">
    <property type="entry name" value="TPP_enzyme_M"/>
    <property type="match status" value="1"/>
</dbReference>
<reference evidence="8" key="1">
    <citation type="submission" date="2016-01" db="EMBL/GenBank/DDBJ databases">
        <authorList>
            <person name="Peeters C."/>
        </authorList>
    </citation>
    <scope>NUCLEOTIDE SEQUENCE</scope>
    <source>
        <strain evidence="8">LMG 29321</strain>
    </source>
</reference>
<feature type="domain" description="Thiamine pyrophosphate enzyme TPP-binding" evidence="6">
    <location>
        <begin position="384"/>
        <end position="528"/>
    </location>
</feature>
<feature type="domain" description="Thiamine pyrophosphate enzyme N-terminal TPP-binding" evidence="7">
    <location>
        <begin position="5"/>
        <end position="119"/>
    </location>
</feature>
<dbReference type="PANTHER" id="PTHR18968:SF166">
    <property type="entry name" value="2-HYDROXYACYL-COA LYASE 2"/>
    <property type="match status" value="1"/>
</dbReference>
<comment type="similarity">
    <text evidence="2 4">Belongs to the TPP enzyme family.</text>
</comment>
<dbReference type="GO" id="GO:0000287">
    <property type="term" value="F:magnesium ion binding"/>
    <property type="evidence" value="ECO:0007669"/>
    <property type="project" value="InterPro"/>
</dbReference>
<dbReference type="EMBL" id="FCOX02000082">
    <property type="protein sequence ID" value="SAL05477.1"/>
    <property type="molecule type" value="Genomic_DNA"/>
</dbReference>
<comment type="caution">
    <text evidence="8">The sequence shown here is derived from an EMBL/GenBank/DDBJ whole genome shotgun (WGS) entry which is preliminary data.</text>
</comment>
<dbReference type="GO" id="GO:0009097">
    <property type="term" value="P:isoleucine biosynthetic process"/>
    <property type="evidence" value="ECO:0007669"/>
    <property type="project" value="TreeGrafter"/>
</dbReference>
<dbReference type="AlphaFoldDB" id="A0A158EHV6"/>
<dbReference type="GO" id="GO:0030976">
    <property type="term" value="F:thiamine pyrophosphate binding"/>
    <property type="evidence" value="ECO:0007669"/>
    <property type="project" value="InterPro"/>
</dbReference>
<evidence type="ECO:0000259" key="6">
    <source>
        <dbReference type="Pfam" id="PF02775"/>
    </source>
</evidence>
<dbReference type="OrthoDB" id="2254214at2"/>
<dbReference type="Pfam" id="PF02776">
    <property type="entry name" value="TPP_enzyme_N"/>
    <property type="match status" value="1"/>
</dbReference>
<dbReference type="InterPro" id="IPR045229">
    <property type="entry name" value="TPP_enz"/>
</dbReference>
<keyword evidence="9" id="KW-1185">Reference proteome</keyword>
<dbReference type="Gene3D" id="3.40.50.970">
    <property type="match status" value="2"/>
</dbReference>
<evidence type="ECO:0000259" key="5">
    <source>
        <dbReference type="Pfam" id="PF00205"/>
    </source>
</evidence>
<protein>
    <submittedName>
        <fullName evidence="8">Thiamine pyrophosphate protein</fullName>
    </submittedName>
</protein>
<dbReference type="CDD" id="cd07035">
    <property type="entry name" value="TPP_PYR_POX_like"/>
    <property type="match status" value="1"/>
</dbReference>
<dbReference type="InterPro" id="IPR011766">
    <property type="entry name" value="TPP_enzyme_TPP-bd"/>
</dbReference>
<evidence type="ECO:0000256" key="1">
    <source>
        <dbReference type="ARBA" id="ARBA00001964"/>
    </source>
</evidence>
<dbReference type="InterPro" id="IPR012001">
    <property type="entry name" value="Thiamin_PyroP_enz_TPP-bd_dom"/>
</dbReference>
<dbReference type="GO" id="GO:0009099">
    <property type="term" value="P:L-valine biosynthetic process"/>
    <property type="evidence" value="ECO:0007669"/>
    <property type="project" value="TreeGrafter"/>
</dbReference>
<dbReference type="Pfam" id="PF02775">
    <property type="entry name" value="TPP_enzyme_C"/>
    <property type="match status" value="1"/>
</dbReference>
<evidence type="ECO:0000259" key="7">
    <source>
        <dbReference type="Pfam" id="PF02776"/>
    </source>
</evidence>
<evidence type="ECO:0000313" key="9">
    <source>
        <dbReference type="Proteomes" id="UP000071859"/>
    </source>
</evidence>
<dbReference type="GO" id="GO:0005948">
    <property type="term" value="C:acetolactate synthase complex"/>
    <property type="evidence" value="ECO:0007669"/>
    <property type="project" value="TreeGrafter"/>
</dbReference>
<dbReference type="Proteomes" id="UP000071859">
    <property type="component" value="Unassembled WGS sequence"/>
</dbReference>
<evidence type="ECO:0000313" key="8">
    <source>
        <dbReference type="EMBL" id="SAL05477.1"/>
    </source>
</evidence>
<dbReference type="InterPro" id="IPR029035">
    <property type="entry name" value="DHS-like_NAD/FAD-binding_dom"/>
</dbReference>
<dbReference type="SUPFAM" id="SSF52467">
    <property type="entry name" value="DHS-like NAD/FAD-binding domain"/>
    <property type="match status" value="1"/>
</dbReference>
<sequence length="543" mass="57679">MTKTRGADLLAQPLLRAGVRQIFTLSGNHIMPVFDACFEAGIRLIHTRHEAAAVHMADSWARVTGEVGVAMVTGGPGHANAVSALYTARMAESPVVLLSGHAPNGQLGMGAFQEMDQAAVAAPLVKKASALRSFNSVPADVALALQRAKGGRPGPVQLNLPVDVLDATGSPEFEVGNESFEPPTQALQPAACKSIRRHLESASRPLILAGPAFCTRTGRQRIAELRKACGIPIVCTESPRGINDPSLGAFAEMLAEADYVLLLGKRLDFTLSFGAAPAFSSRCRFMQIDPEWEEIERTQRAVGDRLVTKALADPWAALDTIHACFAEEKRAADAWTKEVEAAVSYRPQAWPGRTDSGPLHAATVCAAVQPILDSDPDAVFVSDGGEFGQWSQACLSARTRVMNGVAGSIGAALPFAIAARLARPKAPVIATLGDGTFGFHASEMDTAVRYGLSFVAVVGNDACWNAEHQIQMREYGADRLVGCDLLPTRYDKVTEAFGGYGRIVTKRKELAPALNAALASNLPSCVNVQISNAPAPIVRRAAR</sequence>
<dbReference type="RefSeq" id="WP_062611643.1">
    <property type="nucleotide sequence ID" value="NZ_FCOX02000082.1"/>
</dbReference>
<dbReference type="InterPro" id="IPR029061">
    <property type="entry name" value="THDP-binding"/>
</dbReference>
<dbReference type="FunFam" id="3.40.50.970:FF:000007">
    <property type="entry name" value="Acetolactate synthase"/>
    <property type="match status" value="1"/>
</dbReference>